<comment type="caution">
    <text evidence="2">The sequence shown here is derived from an EMBL/GenBank/DDBJ whole genome shotgun (WGS) entry which is preliminary data.</text>
</comment>
<sequence length="71" mass="7916">MAQEQESVRIEYRSVNIGISSTILIVLAILALLLGMVVWFDGKIDSARTELRQDIKDSETRILNAIKGDTP</sequence>
<name>A0A845DAS0_9BACT</name>
<proteinExistence type="predicted"/>
<reference evidence="2 3" key="1">
    <citation type="submission" date="2019-09" db="EMBL/GenBank/DDBJ databases">
        <title>Characterisation of the sponge microbiome using genome-centric metagenomics.</title>
        <authorList>
            <person name="Engelberts J.P."/>
            <person name="Robbins S.J."/>
            <person name="De Goeij J.M."/>
            <person name="Aranda M."/>
            <person name="Bell S.C."/>
            <person name="Webster N.S."/>
        </authorList>
    </citation>
    <scope>NUCLEOTIDE SEQUENCE [LARGE SCALE GENOMIC DNA]</scope>
    <source>
        <strain evidence="2">SB0662_bin_43</strain>
    </source>
</reference>
<organism evidence="2 3">
    <name type="scientific">Candidatus Spechtbacteria bacterium SB0662_bin_43</name>
    <dbReference type="NCBI Taxonomy" id="2604897"/>
    <lineage>
        <taxon>Bacteria</taxon>
        <taxon>Candidatus Spechtiibacteriota</taxon>
    </lineage>
</organism>
<keyword evidence="1" id="KW-0812">Transmembrane</keyword>
<dbReference type="EMBL" id="VXOY01000027">
    <property type="protein sequence ID" value="MYE38505.1"/>
    <property type="molecule type" value="Genomic_DNA"/>
</dbReference>
<dbReference type="AlphaFoldDB" id="A0A845DAS0"/>
<keyword evidence="1" id="KW-1133">Transmembrane helix</keyword>
<evidence type="ECO:0000313" key="3">
    <source>
        <dbReference type="Proteomes" id="UP000449092"/>
    </source>
</evidence>
<evidence type="ECO:0000313" key="2">
    <source>
        <dbReference type="EMBL" id="MYE38505.1"/>
    </source>
</evidence>
<feature type="transmembrane region" description="Helical" evidence="1">
    <location>
        <begin position="17"/>
        <end position="40"/>
    </location>
</feature>
<accession>A0A845DAS0</accession>
<dbReference type="Proteomes" id="UP000449092">
    <property type="component" value="Unassembled WGS sequence"/>
</dbReference>
<evidence type="ECO:0000256" key="1">
    <source>
        <dbReference type="SAM" id="Phobius"/>
    </source>
</evidence>
<protein>
    <submittedName>
        <fullName evidence="2">Uncharacterized protein</fullName>
    </submittedName>
</protein>
<gene>
    <name evidence="2" type="ORF">F4X82_03245</name>
</gene>
<keyword evidence="1" id="KW-0472">Membrane</keyword>